<protein>
    <submittedName>
        <fullName evidence="4">GNAT family acetyltransferase</fullName>
    </submittedName>
</protein>
<evidence type="ECO:0000256" key="1">
    <source>
        <dbReference type="ARBA" id="ARBA00022679"/>
    </source>
</evidence>
<dbReference type="STRING" id="1823756.A4H34_09120"/>
<comment type="caution">
    <text evidence="4">The sequence shown here is derived from an EMBL/GenBank/DDBJ whole genome shotgun (WGS) entry which is preliminary data.</text>
</comment>
<dbReference type="PANTHER" id="PTHR43877">
    <property type="entry name" value="AMINOALKYLPHOSPHONATE N-ACETYLTRANSFERASE-RELATED-RELATED"/>
    <property type="match status" value="1"/>
</dbReference>
<keyword evidence="2" id="KW-0012">Acyltransferase</keyword>
<dbReference type="EMBL" id="LVZK01000003">
    <property type="protein sequence ID" value="OAP85486.1"/>
    <property type="molecule type" value="Genomic_DNA"/>
</dbReference>
<dbReference type="Pfam" id="PF00583">
    <property type="entry name" value="Acetyltransf_1"/>
    <property type="match status" value="1"/>
</dbReference>
<evidence type="ECO:0000313" key="5">
    <source>
        <dbReference type="Proteomes" id="UP000078368"/>
    </source>
</evidence>
<proteinExistence type="predicted"/>
<keyword evidence="5" id="KW-1185">Reference proteome</keyword>
<gene>
    <name evidence="4" type="ORF">A4H34_09120</name>
</gene>
<dbReference type="PROSITE" id="PS51186">
    <property type="entry name" value="GNAT"/>
    <property type="match status" value="1"/>
</dbReference>
<dbReference type="InterPro" id="IPR000182">
    <property type="entry name" value="GNAT_dom"/>
</dbReference>
<dbReference type="Proteomes" id="UP000078368">
    <property type="component" value="Unassembled WGS sequence"/>
</dbReference>
<name>A0A179B191_9ACTO</name>
<dbReference type="CDD" id="cd04301">
    <property type="entry name" value="NAT_SF"/>
    <property type="match status" value="1"/>
</dbReference>
<dbReference type="InterPro" id="IPR016181">
    <property type="entry name" value="Acyl_CoA_acyltransferase"/>
</dbReference>
<dbReference type="AlphaFoldDB" id="A0A179B191"/>
<dbReference type="InterPro" id="IPR050832">
    <property type="entry name" value="Bact_Acetyltransf"/>
</dbReference>
<dbReference type="SUPFAM" id="SSF55729">
    <property type="entry name" value="Acyl-CoA N-acyltransferases (Nat)"/>
    <property type="match status" value="1"/>
</dbReference>
<dbReference type="Gene3D" id="3.40.630.30">
    <property type="match status" value="1"/>
</dbReference>
<evidence type="ECO:0000259" key="3">
    <source>
        <dbReference type="PROSITE" id="PS51186"/>
    </source>
</evidence>
<reference evidence="4 5" key="1">
    <citation type="submission" date="2016-04" db="EMBL/GenBank/DDBJ databases">
        <title>Peptidophaga gingivicola gen. nov., sp. nov., isolated from human subgingival plaque.</title>
        <authorList>
            <person name="Beall C.J."/>
            <person name="Mokrzan E.M."/>
            <person name="Griffen A.L."/>
            <person name="Leys E.J."/>
        </authorList>
    </citation>
    <scope>NUCLEOTIDE SEQUENCE [LARGE SCALE GENOMIC DNA]</scope>
    <source>
        <strain evidence="4 5">BA112</strain>
    </source>
</reference>
<feature type="domain" description="N-acetyltransferase" evidence="3">
    <location>
        <begin position="1"/>
        <end position="176"/>
    </location>
</feature>
<keyword evidence="1 4" id="KW-0808">Transferase</keyword>
<accession>A0A179B191</accession>
<sequence length="178" mass="20136">MSVVPYRAEYREALIELSLRAWEAVFPLMHQSVPNFVYECFYPAGWERRQADDVAFVLDAEPSGIDVALDGERPVGWVCTRMHPEDSMGEVYILAVDPPWRRRGIARRLIERAESRARGLGMRMLMVETGGDPGHAPARATYEAVGFERWPVARYFKDLAGRSDAAQARRPSARADVP</sequence>
<organism evidence="4 5">
    <name type="scientific">Peptidiphaga gingivicola</name>
    <dbReference type="NCBI Taxonomy" id="2741497"/>
    <lineage>
        <taxon>Bacteria</taxon>
        <taxon>Bacillati</taxon>
        <taxon>Actinomycetota</taxon>
        <taxon>Actinomycetes</taxon>
        <taxon>Actinomycetales</taxon>
        <taxon>Actinomycetaceae</taxon>
        <taxon>Peptidiphaga</taxon>
    </lineage>
</organism>
<evidence type="ECO:0000256" key="2">
    <source>
        <dbReference type="ARBA" id="ARBA00023315"/>
    </source>
</evidence>
<evidence type="ECO:0000313" key="4">
    <source>
        <dbReference type="EMBL" id="OAP85486.1"/>
    </source>
</evidence>
<dbReference type="GO" id="GO:0016747">
    <property type="term" value="F:acyltransferase activity, transferring groups other than amino-acyl groups"/>
    <property type="evidence" value="ECO:0007669"/>
    <property type="project" value="InterPro"/>
</dbReference>